<dbReference type="GeneID" id="8861020"/>
<dbReference type="AlphaFoldDB" id="D2W0E2"/>
<accession>D2W0E2</accession>
<dbReference type="InParanoid" id="D2W0E2"/>
<gene>
    <name evidence="1" type="ORF">NAEGRDRAFT_81920</name>
</gene>
<dbReference type="EMBL" id="GG738918">
    <property type="protein sequence ID" value="EFC37417.1"/>
    <property type="molecule type" value="Genomic_DNA"/>
</dbReference>
<dbReference type="RefSeq" id="XP_002670161.1">
    <property type="nucleotide sequence ID" value="XM_002670115.1"/>
</dbReference>
<protein>
    <submittedName>
        <fullName evidence="1">Uncharacterized protein</fullName>
    </submittedName>
</protein>
<keyword evidence="2" id="KW-1185">Reference proteome</keyword>
<dbReference type="VEuPathDB" id="AmoebaDB:NAEGRDRAFT_81920"/>
<sequence length="312" mass="36044">MSKTTVTLIDFVPSSSIPNHELLNFLKYSLRAKQYKKFSMNFNLIGKLKGTKGEYMYDLGLSDCFNKIIVGNQHYLEVFERGGAEYYRNQPSDFSPLFSVSYEHHGEFHCLRVVNENGHEFIYATTNKGLIKIRVQDLMNNKSKVEWVFKKNSYCNIWGLDVIGTRVYYLDFNNSSLFSLNRNTGTEVEEEKLKDLTMGYGLQFLSENKILTSHGNCLEILEKKENQWVSLKKGTSLETSCLYSMFYEKESGLIYTSNTTEGHVVIADLEHLSLVKKCENSLFNWNYGIIVDSKTGLLYICNRTTNHILIFE</sequence>
<proteinExistence type="predicted"/>
<evidence type="ECO:0000313" key="1">
    <source>
        <dbReference type="EMBL" id="EFC37417.1"/>
    </source>
</evidence>
<dbReference type="SUPFAM" id="SSF63825">
    <property type="entry name" value="YWTD domain"/>
    <property type="match status" value="1"/>
</dbReference>
<dbReference type="KEGG" id="ngr:NAEGRDRAFT_81920"/>
<organism evidence="2">
    <name type="scientific">Naegleria gruberi</name>
    <name type="common">Amoeba</name>
    <dbReference type="NCBI Taxonomy" id="5762"/>
    <lineage>
        <taxon>Eukaryota</taxon>
        <taxon>Discoba</taxon>
        <taxon>Heterolobosea</taxon>
        <taxon>Tetramitia</taxon>
        <taxon>Eutetramitia</taxon>
        <taxon>Vahlkampfiidae</taxon>
        <taxon>Naegleria</taxon>
    </lineage>
</organism>
<dbReference type="Proteomes" id="UP000006671">
    <property type="component" value="Unassembled WGS sequence"/>
</dbReference>
<reference evidence="1 2" key="1">
    <citation type="journal article" date="2010" name="Cell">
        <title>The genome of Naegleria gruberi illuminates early eukaryotic versatility.</title>
        <authorList>
            <person name="Fritz-Laylin L.K."/>
            <person name="Prochnik S.E."/>
            <person name="Ginger M.L."/>
            <person name="Dacks J.B."/>
            <person name="Carpenter M.L."/>
            <person name="Field M.C."/>
            <person name="Kuo A."/>
            <person name="Paredez A."/>
            <person name="Chapman J."/>
            <person name="Pham J."/>
            <person name="Shu S."/>
            <person name="Neupane R."/>
            <person name="Cipriano M."/>
            <person name="Mancuso J."/>
            <person name="Tu H."/>
            <person name="Salamov A."/>
            <person name="Lindquist E."/>
            <person name="Shapiro H."/>
            <person name="Lucas S."/>
            <person name="Grigoriev I.V."/>
            <person name="Cande W.Z."/>
            <person name="Fulton C."/>
            <person name="Rokhsar D.S."/>
            <person name="Dawson S.C."/>
        </authorList>
    </citation>
    <scope>NUCLEOTIDE SEQUENCE [LARGE SCALE GENOMIC DNA]</scope>
    <source>
        <strain evidence="1 2">NEG-M</strain>
    </source>
</reference>
<evidence type="ECO:0000313" key="2">
    <source>
        <dbReference type="Proteomes" id="UP000006671"/>
    </source>
</evidence>
<dbReference type="OrthoDB" id="72419at2759"/>
<name>D2W0E2_NAEGR</name>